<name>A0A914KGW5_MELIC</name>
<evidence type="ECO:0000313" key="1">
    <source>
        <dbReference type="Proteomes" id="UP000887563"/>
    </source>
</evidence>
<reference evidence="2" key="1">
    <citation type="submission" date="2022-11" db="UniProtKB">
        <authorList>
            <consortium name="WormBaseParasite"/>
        </authorList>
    </citation>
    <scope>IDENTIFICATION</scope>
</reference>
<organism evidence="1 2">
    <name type="scientific">Meloidogyne incognita</name>
    <name type="common">Southern root-knot nematode worm</name>
    <name type="synonym">Oxyuris incognita</name>
    <dbReference type="NCBI Taxonomy" id="6306"/>
    <lineage>
        <taxon>Eukaryota</taxon>
        <taxon>Metazoa</taxon>
        <taxon>Ecdysozoa</taxon>
        <taxon>Nematoda</taxon>
        <taxon>Chromadorea</taxon>
        <taxon>Rhabditida</taxon>
        <taxon>Tylenchina</taxon>
        <taxon>Tylenchomorpha</taxon>
        <taxon>Tylenchoidea</taxon>
        <taxon>Meloidogynidae</taxon>
        <taxon>Meloidogyninae</taxon>
        <taxon>Meloidogyne</taxon>
        <taxon>Meloidogyne incognita group</taxon>
    </lineage>
</organism>
<dbReference type="WBParaSite" id="Minc3s00009g00589">
    <property type="protein sequence ID" value="Minc3s00009g00589"/>
    <property type="gene ID" value="Minc3s00009g00589"/>
</dbReference>
<dbReference type="AlphaFoldDB" id="A0A914KGW5"/>
<evidence type="ECO:0000313" key="2">
    <source>
        <dbReference type="WBParaSite" id="Minc3s00009g00589"/>
    </source>
</evidence>
<keyword evidence="1" id="KW-1185">Reference proteome</keyword>
<accession>A0A914KGW5</accession>
<sequence length="55" mass="6763">MEENFEQNTKPEYSENFKFKEMWKLSTERLKAEEKAKKYPNLYQYLQNLQDPNLG</sequence>
<dbReference type="Proteomes" id="UP000887563">
    <property type="component" value="Unplaced"/>
</dbReference>
<protein>
    <submittedName>
        <fullName evidence="2">Uncharacterized protein</fullName>
    </submittedName>
</protein>
<proteinExistence type="predicted"/>